<keyword evidence="1" id="KW-0472">Membrane</keyword>
<dbReference type="GO" id="GO:0005886">
    <property type="term" value="C:plasma membrane"/>
    <property type="evidence" value="ECO:0007669"/>
    <property type="project" value="TreeGrafter"/>
</dbReference>
<organism evidence="2 3">
    <name type="scientific">Hwanghaeella grinnelliae</name>
    <dbReference type="NCBI Taxonomy" id="2500179"/>
    <lineage>
        <taxon>Bacteria</taxon>
        <taxon>Pseudomonadati</taxon>
        <taxon>Pseudomonadota</taxon>
        <taxon>Alphaproteobacteria</taxon>
        <taxon>Rhodospirillales</taxon>
        <taxon>Rhodospirillaceae</taxon>
        <taxon>Hwanghaeella</taxon>
    </lineage>
</organism>
<feature type="transmembrane region" description="Helical" evidence="1">
    <location>
        <begin position="371"/>
        <end position="391"/>
    </location>
</feature>
<dbReference type="InterPro" id="IPR001036">
    <property type="entry name" value="Acrflvin-R"/>
</dbReference>
<name>A0A437QX48_9PROT</name>
<keyword evidence="1" id="KW-1133">Transmembrane helix</keyword>
<feature type="transmembrane region" description="Helical" evidence="1">
    <location>
        <begin position="29"/>
        <end position="49"/>
    </location>
</feature>
<dbReference type="PANTHER" id="PTHR32063:SF28">
    <property type="entry name" value="BLR2861 PROTEIN"/>
    <property type="match status" value="1"/>
</dbReference>
<dbReference type="InterPro" id="IPR027463">
    <property type="entry name" value="AcrB_DN_DC_subdom"/>
</dbReference>
<comment type="caution">
    <text evidence="2">The sequence shown here is derived from an EMBL/GenBank/DDBJ whole genome shotgun (WGS) entry which is preliminary data.</text>
</comment>
<keyword evidence="1" id="KW-0812">Transmembrane</keyword>
<keyword evidence="3" id="KW-1185">Reference proteome</keyword>
<dbReference type="SUPFAM" id="SSF82714">
    <property type="entry name" value="Multidrug efflux transporter AcrB TolC docking domain, DN and DC subdomains"/>
    <property type="match status" value="2"/>
</dbReference>
<dbReference type="Proteomes" id="UP000287447">
    <property type="component" value="Unassembled WGS sequence"/>
</dbReference>
<proteinExistence type="predicted"/>
<feature type="transmembrane region" description="Helical" evidence="1">
    <location>
        <begin position="538"/>
        <end position="555"/>
    </location>
</feature>
<dbReference type="RefSeq" id="WP_127764482.1">
    <property type="nucleotide sequence ID" value="NZ_SADE01000001.1"/>
</dbReference>
<dbReference type="Gene3D" id="3.30.70.1440">
    <property type="entry name" value="Multidrug efflux transporter AcrB pore domain"/>
    <property type="match status" value="1"/>
</dbReference>
<dbReference type="SUPFAM" id="SSF82693">
    <property type="entry name" value="Multidrug efflux transporter AcrB pore domain, PN1, PN2, PC1 and PC2 subdomains"/>
    <property type="match status" value="4"/>
</dbReference>
<dbReference type="Gene3D" id="1.20.1640.10">
    <property type="entry name" value="Multidrug efflux transporter AcrB transmembrane domain"/>
    <property type="match status" value="2"/>
</dbReference>
<feature type="transmembrane region" description="Helical" evidence="1">
    <location>
        <begin position="345"/>
        <end position="364"/>
    </location>
</feature>
<sequence>MTEVRTDEEDLANGKSVNDLPAISVRRPYLAVVLNLLIMIAGFGALLGVEVRELPDVDRPVVSVRGNYPGASPETLDAEVTSIVEAAVARVNGIVEVRSSSEENNFRIHATFGPTIDLADAATDVREAVSRIERQLPDRVENLAVIKADADAGSIVSLAVWSETLEIDALTKVVEDQILPELTAVEGVADVNIFGERETVLRVKLDPLKLASYGLSVADVADVMRNTRFDIPAGSFKSEEQEVLVRANASVIDPEKIMDLFIREPVRIGDVANVFFGPAEAESWVRLNGRQVIGMGVIRQSSSNTIAIAEGVQRAIGELSDRLPHVHIETISDDSLFIKSSIRELLVTLGYTILIVVLVIALFTGQWRASIIPTIAIPVALIGSLAAIWLLGFSINLVTLLAMVLATGIVVDDAIVVLENIQRLRGEGLKTKAAAVLGTRQVFFAVLATTATLISVFVPISFLPSQAGRLFQEFGFVLAVTVAISSFVALSLVPMMVSKLPNRKHTAPSGLYGLCCKFGGWLVRGYTVPLDLALRHPVLVFATCVVIIGSAWQVYGGLREELVPEEDRGTIRVRLTGPDGVGLTYTDRQVEAVENILQPYLDQGVAKSLYTVTGRYDLNRGQVDAQLVDWSERSITESEIANAVNRQLSGIPGAQARVSRGNSLNLRNADGGLDFALIGTNYREIFTQTNRFVLAMEERLPWLTNTRVEFRATQPELSINIDRQRATDLGVDIADLGTIIQVLIDEFEVAELTVDDITLPIMLQATEGAIKQPEDIANLYVPAANGRLVPLGQLVVFSESSVAAELDRHAQRRAIEVSADIAPERTLREAADSIRALATEMLPPDTGLIFLGEAKALNETSADLMITYVIAFVVVFLVLVAQFESLTSALVVIITVPFGICAAIFALYLSGTSINIYSQIGVLLLIGIMAKNAILMVEFADQCREDGMSPVQAARHASLVRLRPIMMTMVSTVFAGLPLIFGSGAGAESRTTIGWVIFGGLGIAGFVTLFLAPVVYSRIAGYSKPRSQEGQELQNQLRHAAGHNLREATGTKEAPAE</sequence>
<reference evidence="3" key="1">
    <citation type="submission" date="2019-01" db="EMBL/GenBank/DDBJ databases">
        <title>Gri0909 isolated from a small marine red alga.</title>
        <authorList>
            <person name="Kim J."/>
            <person name="Jeong S.E."/>
            <person name="Jeon C.O."/>
        </authorList>
    </citation>
    <scope>NUCLEOTIDE SEQUENCE [LARGE SCALE GENOMIC DNA]</scope>
    <source>
        <strain evidence="3">Gri0909</strain>
    </source>
</reference>
<feature type="transmembrane region" description="Helical" evidence="1">
    <location>
        <begin position="960"/>
        <end position="981"/>
    </location>
</feature>
<evidence type="ECO:0000313" key="2">
    <source>
        <dbReference type="EMBL" id="RVU39110.1"/>
    </source>
</evidence>
<feature type="transmembrane region" description="Helical" evidence="1">
    <location>
        <begin position="442"/>
        <end position="462"/>
    </location>
</feature>
<evidence type="ECO:0000313" key="3">
    <source>
        <dbReference type="Proteomes" id="UP000287447"/>
    </source>
</evidence>
<dbReference type="Gene3D" id="3.30.2090.10">
    <property type="entry name" value="Multidrug efflux transporter AcrB TolC docking domain, DN and DC subdomains"/>
    <property type="match status" value="2"/>
</dbReference>
<dbReference type="PRINTS" id="PR00702">
    <property type="entry name" value="ACRIFLAVINRP"/>
</dbReference>
<dbReference type="SUPFAM" id="SSF82866">
    <property type="entry name" value="Multidrug efflux transporter AcrB transmembrane domain"/>
    <property type="match status" value="2"/>
</dbReference>
<dbReference type="Pfam" id="PF00873">
    <property type="entry name" value="ACR_tran"/>
    <property type="match status" value="1"/>
</dbReference>
<feature type="transmembrane region" description="Helical" evidence="1">
    <location>
        <begin position="474"/>
        <end position="497"/>
    </location>
</feature>
<feature type="transmembrane region" description="Helical" evidence="1">
    <location>
        <begin position="993"/>
        <end position="1016"/>
    </location>
</feature>
<feature type="transmembrane region" description="Helical" evidence="1">
    <location>
        <begin position="890"/>
        <end position="910"/>
    </location>
</feature>
<evidence type="ECO:0000256" key="1">
    <source>
        <dbReference type="SAM" id="Phobius"/>
    </source>
</evidence>
<dbReference type="GO" id="GO:0042910">
    <property type="term" value="F:xenobiotic transmembrane transporter activity"/>
    <property type="evidence" value="ECO:0007669"/>
    <property type="project" value="TreeGrafter"/>
</dbReference>
<feature type="transmembrane region" description="Helical" evidence="1">
    <location>
        <begin position="916"/>
        <end position="939"/>
    </location>
</feature>
<gene>
    <name evidence="2" type="ORF">EOI86_07595</name>
</gene>
<dbReference type="AlphaFoldDB" id="A0A437QX48"/>
<protein>
    <submittedName>
        <fullName evidence="2">Efflux RND transporter permease subunit</fullName>
    </submittedName>
</protein>
<dbReference type="EMBL" id="SADE01000001">
    <property type="protein sequence ID" value="RVU39110.1"/>
    <property type="molecule type" value="Genomic_DNA"/>
</dbReference>
<dbReference type="Gene3D" id="3.30.70.1320">
    <property type="entry name" value="Multidrug efflux transporter AcrB pore domain like"/>
    <property type="match status" value="1"/>
</dbReference>
<dbReference type="OrthoDB" id="9806532at2"/>
<dbReference type="PANTHER" id="PTHR32063">
    <property type="match status" value="1"/>
</dbReference>
<dbReference type="Gene3D" id="3.30.70.1430">
    <property type="entry name" value="Multidrug efflux transporter AcrB pore domain"/>
    <property type="match status" value="2"/>
</dbReference>
<feature type="transmembrane region" description="Helical" evidence="1">
    <location>
        <begin position="397"/>
        <end position="421"/>
    </location>
</feature>
<accession>A0A437QX48</accession>
<feature type="transmembrane region" description="Helical" evidence="1">
    <location>
        <begin position="865"/>
        <end position="883"/>
    </location>
</feature>